<sequence>MTMSHAAQAAPRPARPVLPEGITFNHLVELIERHARRAFGLGLARRDALLRMMRATSVSDWTDPDRDPVCFRAQQDLAAELGITDRALRGHERQLETRGLVEIDTAADGHRSGVELSGGRRLGINFAPLIRHVEDLIGLDALRQAEQRRCQALRLECSAAKRDVRQLIEHLIEIDPKHPALPEALRSFASWPRRYAAFRTIDSLEAHLQEITDTLDALRDFLSCRAESSGVPESRVPAILNTNLKSLDSCSGSSARDMRTARKRADDDFPAPVPDGTGDCREEDDRRPGDGRKPELTETFSPDELYRMASDDMRLYLDGFRQPGQALDDRHFIKAAISILPDLGIRPSAWEDAAQLMGNLAAALTVLVIDANQHRAVQPVRRPGAMLCAMTRIAERGGLNLHGSLIRLKQWKIYNK</sequence>
<dbReference type="OrthoDB" id="7488837at2"/>
<evidence type="ECO:0000313" key="5">
    <source>
        <dbReference type="Proteomes" id="UP000233742"/>
    </source>
</evidence>
<dbReference type="InterPro" id="IPR005090">
    <property type="entry name" value="RepC_N"/>
</dbReference>
<evidence type="ECO:0000313" key="4">
    <source>
        <dbReference type="EMBL" id="AUH35700.1"/>
    </source>
</evidence>
<feature type="region of interest" description="Disordered" evidence="1">
    <location>
        <begin position="250"/>
        <end position="301"/>
    </location>
</feature>
<evidence type="ECO:0000256" key="1">
    <source>
        <dbReference type="SAM" id="MobiDB-lite"/>
    </source>
</evidence>
<dbReference type="RefSeq" id="WP_101462350.1">
    <property type="nucleotide sequence ID" value="NZ_CP025410.1"/>
</dbReference>
<dbReference type="Proteomes" id="UP000233742">
    <property type="component" value="Plasmid pBM152"/>
</dbReference>
<proteinExistence type="predicted"/>
<accession>A0A2K9EKY2</accession>
<organism evidence="4 5">
    <name type="scientific">Paracoccus tegillarcae</name>
    <dbReference type="NCBI Taxonomy" id="1529068"/>
    <lineage>
        <taxon>Bacteria</taxon>
        <taxon>Pseudomonadati</taxon>
        <taxon>Pseudomonadota</taxon>
        <taxon>Alphaproteobacteria</taxon>
        <taxon>Rhodobacterales</taxon>
        <taxon>Paracoccaceae</taxon>
        <taxon>Paracoccus</taxon>
    </lineage>
</organism>
<evidence type="ECO:0000259" key="3">
    <source>
        <dbReference type="Pfam" id="PF11800"/>
    </source>
</evidence>
<dbReference type="InterPro" id="IPR021760">
    <property type="entry name" value="RepC_C"/>
</dbReference>
<protein>
    <submittedName>
        <fullName evidence="4">Transposase</fullName>
    </submittedName>
</protein>
<dbReference type="KEGG" id="paro:CUV01_19145"/>
<dbReference type="EMBL" id="CP025410">
    <property type="protein sequence ID" value="AUH35700.1"/>
    <property type="molecule type" value="Genomic_DNA"/>
</dbReference>
<gene>
    <name evidence="4" type="ORF">CUV01_19145</name>
</gene>
<keyword evidence="4" id="KW-0614">Plasmid</keyword>
<dbReference type="Pfam" id="PF03428">
    <property type="entry name" value="RP-C"/>
    <property type="match status" value="1"/>
</dbReference>
<feature type="domain" description="Plasmid replication protein C C-terminal" evidence="3">
    <location>
        <begin position="322"/>
        <end position="406"/>
    </location>
</feature>
<keyword evidence="5" id="KW-1185">Reference proteome</keyword>
<evidence type="ECO:0000259" key="2">
    <source>
        <dbReference type="Pfam" id="PF03428"/>
    </source>
</evidence>
<reference evidence="4 5" key="1">
    <citation type="submission" date="2017-12" db="EMBL/GenBank/DDBJ databases">
        <authorList>
            <person name="Hurst M.R.H."/>
        </authorList>
    </citation>
    <scope>NUCLEOTIDE SEQUENCE [LARGE SCALE GENOMIC DNA]</scope>
    <source>
        <strain evidence="4 5">BM15</strain>
        <plasmid evidence="5">Plasmid pbm152</plasmid>
    </source>
</reference>
<dbReference type="AlphaFoldDB" id="A0A2K9EKY2"/>
<dbReference type="Pfam" id="PF11800">
    <property type="entry name" value="RP-C_C"/>
    <property type="match status" value="1"/>
</dbReference>
<feature type="compositionally biased region" description="Basic and acidic residues" evidence="1">
    <location>
        <begin position="256"/>
        <end position="267"/>
    </location>
</feature>
<name>A0A2K9EKY2_9RHOB</name>
<feature type="compositionally biased region" description="Basic and acidic residues" evidence="1">
    <location>
        <begin position="278"/>
        <end position="296"/>
    </location>
</feature>
<feature type="domain" description="Plasmid replication protein C N-terminal" evidence="2">
    <location>
        <begin position="27"/>
        <end position="170"/>
    </location>
</feature>
<geneLocation type="plasmid" evidence="5">
    <name>pbm152</name>
</geneLocation>